<dbReference type="RefSeq" id="WP_203811190.1">
    <property type="nucleotide sequence ID" value="NZ_BOMY01000039.1"/>
</dbReference>
<evidence type="ECO:0000259" key="1">
    <source>
        <dbReference type="Pfam" id="PF13847"/>
    </source>
</evidence>
<gene>
    <name evidence="2" type="ORF">Ate02nite_60170</name>
</gene>
<dbReference type="PANTHER" id="PTHR43861">
    <property type="entry name" value="TRANS-ACONITATE 2-METHYLTRANSFERASE-RELATED"/>
    <property type="match status" value="1"/>
</dbReference>
<name>A0A919TWW0_9ACTN</name>
<proteinExistence type="predicted"/>
<keyword evidence="3" id="KW-1185">Reference proteome</keyword>
<dbReference type="AlphaFoldDB" id="A0A919TWW0"/>
<dbReference type="Proteomes" id="UP000623608">
    <property type="component" value="Unassembled WGS sequence"/>
</dbReference>
<keyword evidence="2" id="KW-0808">Transferase</keyword>
<keyword evidence="2" id="KW-0489">Methyltransferase</keyword>
<dbReference type="PANTHER" id="PTHR43861:SF1">
    <property type="entry name" value="TRANS-ACONITATE 2-METHYLTRANSFERASE"/>
    <property type="match status" value="1"/>
</dbReference>
<sequence>MSPDATGVSDQIEYMDIAATTAVGRYYKQRFLSALDLMPGHTVIDVGCGPGTDLGRLADVVGPSGSVIGVDHDRRMLAEAGRRYANRPHIELRLGDMRRLPLPDACVDRARTDRVMQHVADPAAAIVQLRRVLRPGGVLGMAEPDWDTLTVADQDVEISRRFSRFVAERVRNTTIGRDVVRLAAAAGFKISAVQAIAVVFRDFATADQILGLQRNSARAVEAGALPERDTREWLERLPTAPFLAGFTFYLITAHI</sequence>
<feature type="domain" description="Methyltransferase" evidence="1">
    <location>
        <begin position="40"/>
        <end position="153"/>
    </location>
</feature>
<protein>
    <submittedName>
        <fullName evidence="2">Methyltransferase</fullName>
    </submittedName>
</protein>
<organism evidence="2 3">
    <name type="scientific">Paractinoplanes tereljensis</name>
    <dbReference type="NCBI Taxonomy" id="571912"/>
    <lineage>
        <taxon>Bacteria</taxon>
        <taxon>Bacillati</taxon>
        <taxon>Actinomycetota</taxon>
        <taxon>Actinomycetes</taxon>
        <taxon>Micromonosporales</taxon>
        <taxon>Micromonosporaceae</taxon>
        <taxon>Paractinoplanes</taxon>
    </lineage>
</organism>
<dbReference type="Gene3D" id="3.40.50.150">
    <property type="entry name" value="Vaccinia Virus protein VP39"/>
    <property type="match status" value="1"/>
</dbReference>
<comment type="caution">
    <text evidence="2">The sequence shown here is derived from an EMBL/GenBank/DDBJ whole genome shotgun (WGS) entry which is preliminary data.</text>
</comment>
<dbReference type="GO" id="GO:0032259">
    <property type="term" value="P:methylation"/>
    <property type="evidence" value="ECO:0007669"/>
    <property type="project" value="UniProtKB-KW"/>
</dbReference>
<dbReference type="GO" id="GO:0008168">
    <property type="term" value="F:methyltransferase activity"/>
    <property type="evidence" value="ECO:0007669"/>
    <property type="project" value="UniProtKB-KW"/>
</dbReference>
<dbReference type="Pfam" id="PF13847">
    <property type="entry name" value="Methyltransf_31"/>
    <property type="match status" value="1"/>
</dbReference>
<dbReference type="CDD" id="cd02440">
    <property type="entry name" value="AdoMet_MTases"/>
    <property type="match status" value="1"/>
</dbReference>
<evidence type="ECO:0000313" key="2">
    <source>
        <dbReference type="EMBL" id="GIF23287.1"/>
    </source>
</evidence>
<evidence type="ECO:0000313" key="3">
    <source>
        <dbReference type="Proteomes" id="UP000623608"/>
    </source>
</evidence>
<dbReference type="SUPFAM" id="SSF53335">
    <property type="entry name" value="S-adenosyl-L-methionine-dependent methyltransferases"/>
    <property type="match status" value="1"/>
</dbReference>
<accession>A0A919TWW0</accession>
<dbReference type="EMBL" id="BOMY01000039">
    <property type="protein sequence ID" value="GIF23287.1"/>
    <property type="molecule type" value="Genomic_DNA"/>
</dbReference>
<dbReference type="InterPro" id="IPR025714">
    <property type="entry name" value="Methyltranfer_dom"/>
</dbReference>
<dbReference type="InterPro" id="IPR029063">
    <property type="entry name" value="SAM-dependent_MTases_sf"/>
</dbReference>
<reference evidence="2" key="1">
    <citation type="submission" date="2021-01" db="EMBL/GenBank/DDBJ databases">
        <title>Whole genome shotgun sequence of Actinoplanes tereljensis NBRC 105297.</title>
        <authorList>
            <person name="Komaki H."/>
            <person name="Tamura T."/>
        </authorList>
    </citation>
    <scope>NUCLEOTIDE SEQUENCE</scope>
    <source>
        <strain evidence="2">NBRC 105297</strain>
    </source>
</reference>